<name>A0ABR2UCU2_9ROSI</name>
<protein>
    <submittedName>
        <fullName evidence="1">Uncharacterized protein</fullName>
    </submittedName>
</protein>
<accession>A0ABR2UCU2</accession>
<organism evidence="1 2">
    <name type="scientific">Hibiscus sabdariffa</name>
    <name type="common">roselle</name>
    <dbReference type="NCBI Taxonomy" id="183260"/>
    <lineage>
        <taxon>Eukaryota</taxon>
        <taxon>Viridiplantae</taxon>
        <taxon>Streptophyta</taxon>
        <taxon>Embryophyta</taxon>
        <taxon>Tracheophyta</taxon>
        <taxon>Spermatophyta</taxon>
        <taxon>Magnoliopsida</taxon>
        <taxon>eudicotyledons</taxon>
        <taxon>Gunneridae</taxon>
        <taxon>Pentapetalae</taxon>
        <taxon>rosids</taxon>
        <taxon>malvids</taxon>
        <taxon>Malvales</taxon>
        <taxon>Malvaceae</taxon>
        <taxon>Malvoideae</taxon>
        <taxon>Hibiscus</taxon>
    </lineage>
</organism>
<evidence type="ECO:0000313" key="1">
    <source>
        <dbReference type="EMBL" id="KAK9047530.1"/>
    </source>
</evidence>
<proteinExistence type="predicted"/>
<gene>
    <name evidence="1" type="ORF">V6N11_053369</name>
</gene>
<sequence length="100" mass="10929">MVPSNHVIQARRHETLLSSSGSVHTIFSYWQLSLGPTLVRSPLYFHYFALPSPSFIQLSYHLPISLQRPEGSPSAGSSSFPLHNAPLASAETIDTCFASS</sequence>
<keyword evidence="2" id="KW-1185">Reference proteome</keyword>
<reference evidence="1 2" key="1">
    <citation type="journal article" date="2024" name="G3 (Bethesda)">
        <title>Genome assembly of Hibiscus sabdariffa L. provides insights into metabolisms of medicinal natural products.</title>
        <authorList>
            <person name="Kim T."/>
        </authorList>
    </citation>
    <scope>NUCLEOTIDE SEQUENCE [LARGE SCALE GENOMIC DNA]</scope>
    <source>
        <strain evidence="1">TK-2024</strain>
        <tissue evidence="1">Old leaves</tissue>
    </source>
</reference>
<dbReference type="Proteomes" id="UP001396334">
    <property type="component" value="Unassembled WGS sequence"/>
</dbReference>
<dbReference type="EMBL" id="JBBPBN010000001">
    <property type="protein sequence ID" value="KAK9047530.1"/>
    <property type="molecule type" value="Genomic_DNA"/>
</dbReference>
<comment type="caution">
    <text evidence="1">The sequence shown here is derived from an EMBL/GenBank/DDBJ whole genome shotgun (WGS) entry which is preliminary data.</text>
</comment>
<evidence type="ECO:0000313" key="2">
    <source>
        <dbReference type="Proteomes" id="UP001396334"/>
    </source>
</evidence>